<sequence length="251" mass="30128">MLALDLDFFREDLQGTIRLEGRENYCFWKKRMNNLIEEYKLEALIVPDAFLDHDQIEAEDLSYMSSLIQSTFSEKLNFYVWNDLHDDSRKLWKELQDRFEAKGKWACIMCSMKLNRMRPEKYADEGRYLMEEKLAVLQRNTTGVEITEEIERMVAIAESLPKYLKYLYLKWCVAEEEDLTPEKMQEQVRNAWEMIKFKGDEKLKASTKDGKKLMKKFIHRRKSSVLKASRSVQHRRFKARRSSMMRSYLAR</sequence>
<dbReference type="Proteomes" id="UP001595075">
    <property type="component" value="Unassembled WGS sequence"/>
</dbReference>
<accession>A0ABR4BZR8</accession>
<reference evidence="1 2" key="1">
    <citation type="journal article" date="2024" name="Commun. Biol.">
        <title>Comparative genomic analysis of thermophilic fungi reveals convergent evolutionary adaptations and gene losses.</title>
        <authorList>
            <person name="Steindorff A.S."/>
            <person name="Aguilar-Pontes M.V."/>
            <person name="Robinson A.J."/>
            <person name="Andreopoulos B."/>
            <person name="LaButti K."/>
            <person name="Kuo A."/>
            <person name="Mondo S."/>
            <person name="Riley R."/>
            <person name="Otillar R."/>
            <person name="Haridas S."/>
            <person name="Lipzen A."/>
            <person name="Grimwood J."/>
            <person name="Schmutz J."/>
            <person name="Clum A."/>
            <person name="Reid I.D."/>
            <person name="Moisan M.C."/>
            <person name="Butler G."/>
            <person name="Nguyen T.T.M."/>
            <person name="Dewar K."/>
            <person name="Conant G."/>
            <person name="Drula E."/>
            <person name="Henrissat B."/>
            <person name="Hansel C."/>
            <person name="Singer S."/>
            <person name="Hutchinson M.I."/>
            <person name="de Vries R.P."/>
            <person name="Natvig D.O."/>
            <person name="Powell A.J."/>
            <person name="Tsang A."/>
            <person name="Grigoriev I.V."/>
        </authorList>
    </citation>
    <scope>NUCLEOTIDE SEQUENCE [LARGE SCALE GENOMIC DNA]</scope>
    <source>
        <strain evidence="1 2">CBS 494.80</strain>
    </source>
</reference>
<dbReference type="EMBL" id="JAZHXI010000016">
    <property type="protein sequence ID" value="KAL2062751.1"/>
    <property type="molecule type" value="Genomic_DNA"/>
</dbReference>
<name>A0ABR4BZR8_9HELO</name>
<evidence type="ECO:0000313" key="2">
    <source>
        <dbReference type="Proteomes" id="UP001595075"/>
    </source>
</evidence>
<evidence type="ECO:0000313" key="1">
    <source>
        <dbReference type="EMBL" id="KAL2062751.1"/>
    </source>
</evidence>
<keyword evidence="2" id="KW-1185">Reference proteome</keyword>
<organism evidence="1 2">
    <name type="scientific">Oculimacula yallundae</name>
    <dbReference type="NCBI Taxonomy" id="86028"/>
    <lineage>
        <taxon>Eukaryota</taxon>
        <taxon>Fungi</taxon>
        <taxon>Dikarya</taxon>
        <taxon>Ascomycota</taxon>
        <taxon>Pezizomycotina</taxon>
        <taxon>Leotiomycetes</taxon>
        <taxon>Helotiales</taxon>
        <taxon>Ploettnerulaceae</taxon>
        <taxon>Oculimacula</taxon>
    </lineage>
</organism>
<protein>
    <submittedName>
        <fullName evidence="1">Uncharacterized protein</fullName>
    </submittedName>
</protein>
<gene>
    <name evidence="1" type="ORF">VTL71DRAFT_5823</name>
</gene>
<proteinExistence type="predicted"/>
<comment type="caution">
    <text evidence="1">The sequence shown here is derived from an EMBL/GenBank/DDBJ whole genome shotgun (WGS) entry which is preliminary data.</text>
</comment>